<feature type="transmembrane region" description="Helical" evidence="5">
    <location>
        <begin position="21"/>
        <end position="47"/>
    </location>
</feature>
<organism evidence="7 8">
    <name type="scientific">Burkholderia contaminans</name>
    <dbReference type="NCBI Taxonomy" id="488447"/>
    <lineage>
        <taxon>Bacteria</taxon>
        <taxon>Pseudomonadati</taxon>
        <taxon>Pseudomonadota</taxon>
        <taxon>Betaproteobacteria</taxon>
        <taxon>Burkholderiales</taxon>
        <taxon>Burkholderiaceae</taxon>
        <taxon>Burkholderia</taxon>
        <taxon>Burkholderia cepacia complex</taxon>
    </lineage>
</organism>
<comment type="subcellular location">
    <subcellularLocation>
        <location evidence="1">Membrane</location>
        <topology evidence="1">Multi-pass membrane protein</topology>
    </subcellularLocation>
</comment>
<dbReference type="AlphaFoldDB" id="A0A2S5E5D2"/>
<comment type="caution">
    <text evidence="7">The sequence shown here is derived from an EMBL/GenBank/DDBJ whole genome shotgun (WGS) entry which is preliminary data.</text>
</comment>
<dbReference type="SUPFAM" id="SSF103473">
    <property type="entry name" value="MFS general substrate transporter"/>
    <property type="match status" value="1"/>
</dbReference>
<proteinExistence type="predicted"/>
<dbReference type="PANTHER" id="PTHR23508:SF10">
    <property type="entry name" value="CARBOXYLIC ACID TRANSPORTER PROTEIN HOMOLOG"/>
    <property type="match status" value="1"/>
</dbReference>
<feature type="transmembrane region" description="Helical" evidence="5">
    <location>
        <begin position="91"/>
        <end position="110"/>
    </location>
</feature>
<dbReference type="PROSITE" id="PS50850">
    <property type="entry name" value="MFS"/>
    <property type="match status" value="1"/>
</dbReference>
<feature type="transmembrane region" description="Helical" evidence="5">
    <location>
        <begin position="350"/>
        <end position="375"/>
    </location>
</feature>
<dbReference type="PANTHER" id="PTHR23508">
    <property type="entry name" value="CARBOXYLIC ACID TRANSPORTER PROTEIN HOMOLOG"/>
    <property type="match status" value="1"/>
</dbReference>
<reference evidence="7 8" key="1">
    <citation type="submission" date="2018-01" db="EMBL/GenBank/DDBJ databases">
        <title>Successful Treatment of Persistent Burkholderia cepacia Bacteremia with Ceftazidime-Avibactam.</title>
        <authorList>
            <person name="Tamma P."/>
            <person name="Fan Y."/>
            <person name="Bergman Y."/>
            <person name="Sick-Samuels A."/>
            <person name="Hsu A."/>
            <person name="Timp W."/>
            <person name="Simner P."/>
        </authorList>
    </citation>
    <scope>NUCLEOTIDE SEQUENCE [LARGE SCALE GENOMIC DNA]</scope>
    <source>
        <strain evidence="7 8">170816</strain>
    </source>
</reference>
<dbReference type="RefSeq" id="WP_089461990.1">
    <property type="nucleotide sequence ID" value="NZ_CM009576.1"/>
</dbReference>
<feature type="transmembrane region" description="Helical" evidence="5">
    <location>
        <begin position="387"/>
        <end position="413"/>
    </location>
</feature>
<keyword evidence="3 5" id="KW-1133">Transmembrane helix</keyword>
<feature type="transmembrane region" description="Helical" evidence="5">
    <location>
        <begin position="323"/>
        <end position="344"/>
    </location>
</feature>
<feature type="transmembrane region" description="Helical" evidence="5">
    <location>
        <begin position="116"/>
        <end position="135"/>
    </location>
</feature>
<dbReference type="Gene3D" id="1.20.1250.20">
    <property type="entry name" value="MFS general substrate transporter like domains"/>
    <property type="match status" value="1"/>
</dbReference>
<evidence type="ECO:0000256" key="5">
    <source>
        <dbReference type="SAM" id="Phobius"/>
    </source>
</evidence>
<dbReference type="InterPro" id="IPR036259">
    <property type="entry name" value="MFS_trans_sf"/>
</dbReference>
<evidence type="ECO:0000313" key="8">
    <source>
        <dbReference type="Proteomes" id="UP000238655"/>
    </source>
</evidence>
<feature type="transmembrane region" description="Helical" evidence="5">
    <location>
        <begin position="59"/>
        <end position="79"/>
    </location>
</feature>
<evidence type="ECO:0000313" key="7">
    <source>
        <dbReference type="EMBL" id="POZ86518.1"/>
    </source>
</evidence>
<evidence type="ECO:0000256" key="1">
    <source>
        <dbReference type="ARBA" id="ARBA00004141"/>
    </source>
</evidence>
<dbReference type="Proteomes" id="UP000238655">
    <property type="component" value="Chromosome 2"/>
</dbReference>
<dbReference type="EMBL" id="PQVP01000001">
    <property type="protein sequence ID" value="POZ86518.1"/>
    <property type="molecule type" value="Genomic_DNA"/>
</dbReference>
<feature type="transmembrane region" description="Helical" evidence="5">
    <location>
        <begin position="419"/>
        <end position="439"/>
    </location>
</feature>
<protein>
    <submittedName>
        <fullName evidence="7">MFS transporter</fullName>
    </submittedName>
</protein>
<feature type="transmembrane region" description="Helical" evidence="5">
    <location>
        <begin position="175"/>
        <end position="199"/>
    </location>
</feature>
<dbReference type="GO" id="GO:0005886">
    <property type="term" value="C:plasma membrane"/>
    <property type="evidence" value="ECO:0007669"/>
    <property type="project" value="TreeGrafter"/>
</dbReference>
<feature type="transmembrane region" description="Helical" evidence="5">
    <location>
        <begin position="264"/>
        <end position="284"/>
    </location>
</feature>
<dbReference type="CDD" id="cd17365">
    <property type="entry name" value="MFS_PcaK_like"/>
    <property type="match status" value="1"/>
</dbReference>
<evidence type="ECO:0000256" key="2">
    <source>
        <dbReference type="ARBA" id="ARBA00022692"/>
    </source>
</evidence>
<keyword evidence="2 5" id="KW-0812">Transmembrane</keyword>
<evidence type="ECO:0000256" key="3">
    <source>
        <dbReference type="ARBA" id="ARBA00022989"/>
    </source>
</evidence>
<gene>
    <name evidence="7" type="ORF">C3743_08560</name>
</gene>
<dbReference type="InterPro" id="IPR020846">
    <property type="entry name" value="MFS_dom"/>
</dbReference>
<dbReference type="InterPro" id="IPR011701">
    <property type="entry name" value="MFS"/>
</dbReference>
<feature type="transmembrane region" description="Helical" evidence="5">
    <location>
        <begin position="147"/>
        <end position="169"/>
    </location>
</feature>
<sequence>MQPTPAFDVQRWIDALPFSRFQLAIALQCFAVVALDGLDTALIGFVVPALRGDWHAGTTGITLLLASGLVGLAVGAFFAGPLGDRLGRKRLLVGSVLSFGLFSTLCAVAPEIHSLTVMRFLTGVGLGAAMPNAIAMTSEYSPRARRALVVTTMFCGFTFGSAAAGFIAAHVIPRYGWHAMFVIGGVLPIALGLVMLAALPESIRFLIHRRAPAAQVVAVLRRMSPGAPDARDGAQRFVADEPASVAARSPVSQLFARPLRFGTLALWCAFWMNLLIVYLVTNWLPSLFREAGFDLAQAAIVTAMFQLGGTVGAILLGRAMDRFNAYAVLVAAYLAGALCVFVVAWRYDDLPSLCIGIFGIGFGVAGSQTGANALAADFYPTGSRVTGVSWALGVGRLGAIAGSFVGALVMASAMGLSGVFTMLIVPIVCAAVAIGAMGLRYARPGGYAKAVE</sequence>
<feature type="transmembrane region" description="Helical" evidence="5">
    <location>
        <begin position="296"/>
        <end position="316"/>
    </location>
</feature>
<dbReference type="Pfam" id="PF07690">
    <property type="entry name" value="MFS_1"/>
    <property type="match status" value="1"/>
</dbReference>
<accession>A0A2S5E5D2</accession>
<evidence type="ECO:0000256" key="4">
    <source>
        <dbReference type="ARBA" id="ARBA00023136"/>
    </source>
</evidence>
<feature type="domain" description="Major facilitator superfamily (MFS) profile" evidence="6">
    <location>
        <begin position="25"/>
        <end position="444"/>
    </location>
</feature>
<evidence type="ECO:0000259" key="6">
    <source>
        <dbReference type="PROSITE" id="PS50850"/>
    </source>
</evidence>
<dbReference type="GO" id="GO:0046943">
    <property type="term" value="F:carboxylic acid transmembrane transporter activity"/>
    <property type="evidence" value="ECO:0007669"/>
    <property type="project" value="TreeGrafter"/>
</dbReference>
<keyword evidence="4 5" id="KW-0472">Membrane</keyword>
<name>A0A2S5E5D2_9BURK</name>